<dbReference type="RefSeq" id="WP_071083085.1">
    <property type="nucleotide sequence ID" value="NZ_MBLM01000047.1"/>
</dbReference>
<feature type="region of interest" description="Disordered" evidence="2">
    <location>
        <begin position="284"/>
        <end position="315"/>
    </location>
</feature>
<name>A0A1S1R9L4_9ACTN</name>
<sequence length="336" mass="35115">MPYRFDAELATLVEITPNAVLDDITASRARATELILAATREIDLTGVNIMDTSVPGPPDAPDVAVRIYTPLIGARPAPAVLHLRGGGFVAGALGTDHRANIELSRSLGAVVIAVDYRLAPENPYPAALEDGYAALLWMVGRADRLGIDPARIAVHGVHNGAGLAAALALLSRDRGGPALCCQCLDRPELDDRHTAALRTPEPAHGARGGHRPDVAARWDAYLGAEVAGTDEVSVYAAPGRATDLRGLPPAYVAVVEGDRLRDQGVAYADALRAAGVPVQLGRQSGAMPGAAPGRCTSAPGGRRRHRAPVAASGAAGVSRERDEKITFLRAALNIRY</sequence>
<dbReference type="EMBL" id="MBLM01000047">
    <property type="protein sequence ID" value="OHV42439.1"/>
    <property type="molecule type" value="Genomic_DNA"/>
</dbReference>
<dbReference type="InterPro" id="IPR050300">
    <property type="entry name" value="GDXG_lipolytic_enzyme"/>
</dbReference>
<reference evidence="5" key="1">
    <citation type="submission" date="2016-07" db="EMBL/GenBank/DDBJ databases">
        <title>Sequence Frankia sp. strain CcI1.17.</title>
        <authorList>
            <person name="Ghodhbane-Gtari F."/>
            <person name="Swanson E."/>
            <person name="Gueddou A."/>
            <person name="Morris K."/>
            <person name="Hezbri K."/>
            <person name="Ktari A."/>
            <person name="Nouioui I."/>
            <person name="Abebe-Akele F."/>
            <person name="Simpson S."/>
            <person name="Thomas K."/>
            <person name="Gtari M."/>
            <person name="Tisa L.S."/>
            <person name="Hurst S."/>
        </authorList>
    </citation>
    <scope>NUCLEOTIDE SEQUENCE [LARGE SCALE GENOMIC DNA]</scope>
    <source>
        <strain evidence="5">Cc1.17</strain>
    </source>
</reference>
<keyword evidence="1 4" id="KW-0378">Hydrolase</keyword>
<feature type="domain" description="Alpha/beta hydrolase fold-3" evidence="3">
    <location>
        <begin position="80"/>
        <end position="285"/>
    </location>
</feature>
<dbReference type="PANTHER" id="PTHR48081:SF8">
    <property type="entry name" value="ALPHA_BETA HYDROLASE FOLD-3 DOMAIN-CONTAINING PROTEIN-RELATED"/>
    <property type="match status" value="1"/>
</dbReference>
<dbReference type="Gene3D" id="3.40.50.1820">
    <property type="entry name" value="alpha/beta hydrolase"/>
    <property type="match status" value="1"/>
</dbReference>
<accession>A0A1S1R9L4</accession>
<dbReference type="Pfam" id="PF07859">
    <property type="entry name" value="Abhydrolase_3"/>
    <property type="match status" value="1"/>
</dbReference>
<dbReference type="InterPro" id="IPR029058">
    <property type="entry name" value="AB_hydrolase_fold"/>
</dbReference>
<protein>
    <submittedName>
        <fullName evidence="4">Alpha/beta hydrolase</fullName>
    </submittedName>
</protein>
<evidence type="ECO:0000256" key="1">
    <source>
        <dbReference type="ARBA" id="ARBA00022801"/>
    </source>
</evidence>
<dbReference type="GO" id="GO:0016787">
    <property type="term" value="F:hydrolase activity"/>
    <property type="evidence" value="ECO:0007669"/>
    <property type="project" value="UniProtKB-KW"/>
</dbReference>
<evidence type="ECO:0000313" key="5">
    <source>
        <dbReference type="Proteomes" id="UP000179627"/>
    </source>
</evidence>
<dbReference type="AlphaFoldDB" id="A0A1S1R9L4"/>
<dbReference type="PANTHER" id="PTHR48081">
    <property type="entry name" value="AB HYDROLASE SUPERFAMILY PROTEIN C4A8.06C"/>
    <property type="match status" value="1"/>
</dbReference>
<dbReference type="Proteomes" id="UP000179627">
    <property type="component" value="Unassembled WGS sequence"/>
</dbReference>
<dbReference type="OrthoDB" id="3206739at2"/>
<keyword evidence="5" id="KW-1185">Reference proteome</keyword>
<evidence type="ECO:0000256" key="2">
    <source>
        <dbReference type="SAM" id="MobiDB-lite"/>
    </source>
</evidence>
<dbReference type="SUPFAM" id="SSF53474">
    <property type="entry name" value="alpha/beta-Hydrolases"/>
    <property type="match status" value="1"/>
</dbReference>
<proteinExistence type="predicted"/>
<comment type="caution">
    <text evidence="4">The sequence shown here is derived from an EMBL/GenBank/DDBJ whole genome shotgun (WGS) entry which is preliminary data.</text>
</comment>
<organism evidence="4 5">
    <name type="scientific">Parafrankia colletiae</name>
    <dbReference type="NCBI Taxonomy" id="573497"/>
    <lineage>
        <taxon>Bacteria</taxon>
        <taxon>Bacillati</taxon>
        <taxon>Actinomycetota</taxon>
        <taxon>Actinomycetes</taxon>
        <taxon>Frankiales</taxon>
        <taxon>Frankiaceae</taxon>
        <taxon>Parafrankia</taxon>
    </lineage>
</organism>
<evidence type="ECO:0000313" key="4">
    <source>
        <dbReference type="EMBL" id="OHV42439.1"/>
    </source>
</evidence>
<evidence type="ECO:0000259" key="3">
    <source>
        <dbReference type="Pfam" id="PF07859"/>
    </source>
</evidence>
<gene>
    <name evidence="4" type="ORF">CC117_12445</name>
</gene>
<dbReference type="InterPro" id="IPR013094">
    <property type="entry name" value="AB_hydrolase_3"/>
</dbReference>